<dbReference type="AlphaFoldDB" id="A0AAX4PDI4"/>
<gene>
    <name evidence="2" type="ORF">HKI87_09g59730</name>
</gene>
<dbReference type="EMBL" id="CP151509">
    <property type="protein sequence ID" value="WZN64417.1"/>
    <property type="molecule type" value="Genomic_DNA"/>
</dbReference>
<keyword evidence="3" id="KW-1185">Reference proteome</keyword>
<organism evidence="2 3">
    <name type="scientific">Chloropicon roscoffensis</name>
    <dbReference type="NCBI Taxonomy" id="1461544"/>
    <lineage>
        <taxon>Eukaryota</taxon>
        <taxon>Viridiplantae</taxon>
        <taxon>Chlorophyta</taxon>
        <taxon>Chloropicophyceae</taxon>
        <taxon>Chloropicales</taxon>
        <taxon>Chloropicaceae</taxon>
        <taxon>Chloropicon</taxon>
    </lineage>
</organism>
<keyword evidence="1" id="KW-1133">Transmembrane helix</keyword>
<feature type="transmembrane region" description="Helical" evidence="1">
    <location>
        <begin position="297"/>
        <end position="317"/>
    </location>
</feature>
<dbReference type="Pfam" id="PF18761">
    <property type="entry name" value="Heliorhodopsin"/>
    <property type="match status" value="1"/>
</dbReference>
<accession>A0AAX4PDI4</accession>
<name>A0AAX4PDI4_9CHLO</name>
<dbReference type="NCBIfam" id="NF038020">
    <property type="entry name" value="HeR"/>
    <property type="match status" value="1"/>
</dbReference>
<evidence type="ECO:0000313" key="3">
    <source>
        <dbReference type="Proteomes" id="UP001472866"/>
    </source>
</evidence>
<evidence type="ECO:0000256" key="1">
    <source>
        <dbReference type="SAM" id="Phobius"/>
    </source>
</evidence>
<keyword evidence="1" id="KW-0472">Membrane</keyword>
<proteinExistence type="predicted"/>
<dbReference type="Proteomes" id="UP001472866">
    <property type="component" value="Chromosome 09"/>
</dbReference>
<feature type="transmembrane region" description="Helical" evidence="1">
    <location>
        <begin position="46"/>
        <end position="67"/>
    </location>
</feature>
<dbReference type="InterPro" id="IPR041113">
    <property type="entry name" value="Heliorhodopsin"/>
</dbReference>
<feature type="transmembrane region" description="Helical" evidence="1">
    <location>
        <begin position="174"/>
        <end position="194"/>
    </location>
</feature>
<evidence type="ECO:0000313" key="2">
    <source>
        <dbReference type="EMBL" id="WZN64417.1"/>
    </source>
</evidence>
<reference evidence="2 3" key="1">
    <citation type="submission" date="2024-03" db="EMBL/GenBank/DDBJ databases">
        <title>Complete genome sequence of the green alga Chloropicon roscoffensis RCC1871.</title>
        <authorList>
            <person name="Lemieux C."/>
            <person name="Pombert J.-F."/>
            <person name="Otis C."/>
            <person name="Turmel M."/>
        </authorList>
    </citation>
    <scope>NUCLEOTIDE SEQUENCE [LARGE SCALE GENOMIC DNA]</scope>
    <source>
        <strain evidence="2 3">RCC1871</strain>
    </source>
</reference>
<feature type="transmembrane region" description="Helical" evidence="1">
    <location>
        <begin position="215"/>
        <end position="234"/>
    </location>
</feature>
<keyword evidence="1" id="KW-0812">Transmembrane</keyword>
<feature type="transmembrane region" description="Helical" evidence="1">
    <location>
        <begin position="112"/>
        <end position="130"/>
    </location>
</feature>
<protein>
    <submittedName>
        <fullName evidence="2">Heliorhodopsin</fullName>
    </submittedName>
</protein>
<feature type="transmembrane region" description="Helical" evidence="1">
    <location>
        <begin position="254"/>
        <end position="276"/>
    </location>
</feature>
<sequence length="323" mass="35816">MATSAGQGPSPAGGINEALEVEQLRREAGNEAPGSKMFRGKGIRGLLWMNIAMAAFHAALFGVTLGLGNLGLSVPVYGLSNELLINEPGADGRRSWELLPEVRQEPVMRLRLTWMTAGFFFISAFFHTGNSAFWRRLYLDGIADCRCPSRWVEYSFSASLMSVLIGYASGTNIMLVLVAIFFLTMTTMFFGHLTEELARPNQEHTAWLAPWHRRLQAHFLGYVPQIVAWALILTTFHETASAASLPDGRGMPKFVYGIVYGELVVFWSFGLIQLVVTALPSPRHYPYGELAYQIMSLVSKGLLGIILIANILMLSSYPDVYNR</sequence>